<evidence type="ECO:0000313" key="7">
    <source>
        <dbReference type="Proteomes" id="UP000198916"/>
    </source>
</evidence>
<dbReference type="GO" id="GO:0008270">
    <property type="term" value="F:zinc ion binding"/>
    <property type="evidence" value="ECO:0007669"/>
    <property type="project" value="InterPro"/>
</dbReference>
<feature type="binding site" evidence="4">
    <location>
        <position position="275"/>
    </location>
    <ligand>
        <name>Zn(2+)</name>
        <dbReference type="ChEBI" id="CHEBI:29105"/>
        <label>1</label>
    </ligand>
</feature>
<sequence>MLAVLPCTSAFNCLQRFLAANDYLMTVNGPIPLMKAGFVLPHEHILVDFIGADQVSPSRYVADEVHDAVLPHLKQAHLHGVQTFVDCTPEWLGRDVKLLQRLSDACGMHIITNTGYYGAAKEKYLPPHAYTESAEQLAARWTTEWKEGIGDTPIRPGIIKTGVDNYPLSEVQQKLIKAAALTHLETGLTIFVHTGDGKAALEQLKLIEGVGVKADAWVWTHAQNESDTAIHVQAAKAGGWIAFDGLHPQLADRYVAFLNDMKKQQLLHRVLLSHDAGWYQVGTPRGGVFRPYISVFNDLIPALKKARFTDSELTLLFKTNPANALAVKVRRASYPT</sequence>
<feature type="binding site" description="via carbamate group" evidence="4">
    <location>
        <position position="160"/>
    </location>
    <ligand>
        <name>Zn(2+)</name>
        <dbReference type="ChEBI" id="CHEBI:29105"/>
        <label>2</label>
    </ligand>
</feature>
<accession>A0A1H7S5C7</accession>
<evidence type="ECO:0000256" key="5">
    <source>
        <dbReference type="PROSITE-ProRule" id="PRU00679"/>
    </source>
</evidence>
<dbReference type="InterPro" id="IPR001559">
    <property type="entry name" value="Phosphotriesterase"/>
</dbReference>
<comment type="cofactor">
    <cofactor evidence="4">
        <name>a divalent metal cation</name>
        <dbReference type="ChEBI" id="CHEBI:60240"/>
    </cofactor>
    <text evidence="4">Binds 2 divalent metal cations per subunit.</text>
</comment>
<organism evidence="6 7">
    <name type="scientific">Parapedobacter koreensis</name>
    <dbReference type="NCBI Taxonomy" id="332977"/>
    <lineage>
        <taxon>Bacteria</taxon>
        <taxon>Pseudomonadati</taxon>
        <taxon>Bacteroidota</taxon>
        <taxon>Sphingobacteriia</taxon>
        <taxon>Sphingobacteriales</taxon>
        <taxon>Sphingobacteriaceae</taxon>
        <taxon>Parapedobacter</taxon>
    </lineage>
</organism>
<evidence type="ECO:0000256" key="4">
    <source>
        <dbReference type="PIRSR" id="PIRSR601559-51"/>
    </source>
</evidence>
<keyword evidence="1 4" id="KW-0479">Metal-binding</keyword>
<dbReference type="STRING" id="332977.SAMN05421740_10842"/>
<evidence type="ECO:0000256" key="3">
    <source>
        <dbReference type="PIRSR" id="PIRSR601559-50"/>
    </source>
</evidence>
<dbReference type="Proteomes" id="UP000198916">
    <property type="component" value="Unassembled WGS sequence"/>
</dbReference>
<feature type="binding site" evidence="4">
    <location>
        <position position="42"/>
    </location>
    <ligand>
        <name>Zn(2+)</name>
        <dbReference type="ChEBI" id="CHEBI:29105"/>
        <label>1</label>
    </ligand>
</feature>
<dbReference type="PANTHER" id="PTHR10819:SF3">
    <property type="entry name" value="PHOSPHOTRIESTERASE-RELATED PROTEIN"/>
    <property type="match status" value="1"/>
</dbReference>
<reference evidence="7" key="1">
    <citation type="submission" date="2016-10" db="EMBL/GenBank/DDBJ databases">
        <authorList>
            <person name="Varghese N."/>
            <person name="Submissions S."/>
        </authorList>
    </citation>
    <scope>NUCLEOTIDE SEQUENCE [LARGE SCALE GENOMIC DNA]</scope>
    <source>
        <strain evidence="7">Jip14</strain>
    </source>
</reference>
<dbReference type="GO" id="GO:0016787">
    <property type="term" value="F:hydrolase activity"/>
    <property type="evidence" value="ECO:0007669"/>
    <property type="project" value="UniProtKB-KW"/>
</dbReference>
<dbReference type="PANTHER" id="PTHR10819">
    <property type="entry name" value="PHOSPHOTRIESTERASE-RELATED"/>
    <property type="match status" value="1"/>
</dbReference>
<keyword evidence="7" id="KW-1185">Reference proteome</keyword>
<evidence type="ECO:0000256" key="2">
    <source>
        <dbReference type="ARBA" id="ARBA00022801"/>
    </source>
</evidence>
<dbReference type="AlphaFoldDB" id="A0A1H7S5C7"/>
<feature type="binding site" evidence="4">
    <location>
        <position position="44"/>
    </location>
    <ligand>
        <name>Zn(2+)</name>
        <dbReference type="ChEBI" id="CHEBI:29105"/>
        <label>1</label>
    </ligand>
</feature>
<name>A0A1H7S5C7_9SPHI</name>
<feature type="binding site" evidence="4">
    <location>
        <position position="193"/>
    </location>
    <ligand>
        <name>Zn(2+)</name>
        <dbReference type="ChEBI" id="CHEBI:29105"/>
        <label>2</label>
    </ligand>
</feature>
<keyword evidence="2" id="KW-0378">Hydrolase</keyword>
<comment type="similarity">
    <text evidence="5">Belongs to the metallo-dependent hydrolases superfamily. Phosphotriesterase family.</text>
</comment>
<dbReference type="Gene3D" id="3.20.20.140">
    <property type="entry name" value="Metal-dependent hydrolases"/>
    <property type="match status" value="1"/>
</dbReference>
<dbReference type="Pfam" id="PF02126">
    <property type="entry name" value="PTE"/>
    <property type="match status" value="1"/>
</dbReference>
<evidence type="ECO:0000256" key="1">
    <source>
        <dbReference type="ARBA" id="ARBA00022723"/>
    </source>
</evidence>
<proteinExistence type="inferred from homology"/>
<feature type="binding site" description="via carbamate group" evidence="4">
    <location>
        <position position="160"/>
    </location>
    <ligand>
        <name>Zn(2+)</name>
        <dbReference type="ChEBI" id="CHEBI:29105"/>
        <label>1</label>
    </ligand>
</feature>
<protein>
    <submittedName>
        <fullName evidence="6">Phosphotriesterase-related protein</fullName>
    </submittedName>
</protein>
<feature type="binding site" evidence="4">
    <location>
        <position position="221"/>
    </location>
    <ligand>
        <name>Zn(2+)</name>
        <dbReference type="ChEBI" id="CHEBI:29105"/>
        <label>2</label>
    </ligand>
</feature>
<dbReference type="InterPro" id="IPR032466">
    <property type="entry name" value="Metal_Hydrolase"/>
</dbReference>
<feature type="modified residue" description="N6-carboxylysine" evidence="3 5">
    <location>
        <position position="160"/>
    </location>
</feature>
<gene>
    <name evidence="6" type="ORF">SAMN05421740_10842</name>
</gene>
<dbReference type="EMBL" id="FNZR01000008">
    <property type="protein sequence ID" value="SEL66707.1"/>
    <property type="molecule type" value="Genomic_DNA"/>
</dbReference>
<dbReference type="SUPFAM" id="SSF51556">
    <property type="entry name" value="Metallo-dependent hydrolases"/>
    <property type="match status" value="1"/>
</dbReference>
<dbReference type="PROSITE" id="PS51347">
    <property type="entry name" value="PHOSPHOTRIESTERASE_2"/>
    <property type="match status" value="1"/>
</dbReference>
<evidence type="ECO:0000313" key="6">
    <source>
        <dbReference type="EMBL" id="SEL66707.1"/>
    </source>
</evidence>